<gene>
    <name evidence="2" type="ORF">CPT_Sansa63</name>
</gene>
<name>A0A0K1LLS9_9CAUD</name>
<reference evidence="2 3" key="1">
    <citation type="journal article" date="2015" name="Genome Announc.">
        <title>Complete Genome Sequence of Caulobacter crescentus Siphophage Sansa.</title>
        <authorList>
            <person name="Vara L."/>
            <person name="Kane A.A."/>
            <person name="Cahill J.L."/>
            <person name="Rasche E.S."/>
            <person name="Kuty Everett G.F."/>
        </authorList>
    </citation>
    <scope>NUCLEOTIDE SEQUENCE [LARGE SCALE GENOMIC DNA]</scope>
</reference>
<evidence type="ECO:0000259" key="1">
    <source>
        <dbReference type="SMART" id="SM00479"/>
    </source>
</evidence>
<evidence type="ECO:0000313" key="2">
    <source>
        <dbReference type="EMBL" id="AKU43467.1"/>
    </source>
</evidence>
<dbReference type="EMBL" id="KT001913">
    <property type="protein sequence ID" value="AKU43467.1"/>
    <property type="molecule type" value="Genomic_DNA"/>
</dbReference>
<dbReference type="Gene3D" id="3.30.420.10">
    <property type="entry name" value="Ribonuclease H-like superfamily/Ribonuclease H"/>
    <property type="match status" value="1"/>
</dbReference>
<dbReference type="InterPro" id="IPR036397">
    <property type="entry name" value="RNaseH_sf"/>
</dbReference>
<proteinExistence type="predicted"/>
<keyword evidence="2" id="KW-0269">Exonuclease</keyword>
<evidence type="ECO:0000313" key="3">
    <source>
        <dbReference type="Proteomes" id="UP000225322"/>
    </source>
</evidence>
<accession>A0A0K1LLS9</accession>
<dbReference type="InterPro" id="IPR013520">
    <property type="entry name" value="Ribonucl_H"/>
</dbReference>
<feature type="domain" description="Exonuclease" evidence="1">
    <location>
        <begin position="3"/>
        <end position="180"/>
    </location>
</feature>
<dbReference type="GO" id="GO:0003676">
    <property type="term" value="F:nucleic acid binding"/>
    <property type="evidence" value="ECO:0007669"/>
    <property type="project" value="InterPro"/>
</dbReference>
<keyword evidence="3" id="KW-1185">Reference proteome</keyword>
<dbReference type="GO" id="GO:0004527">
    <property type="term" value="F:exonuclease activity"/>
    <property type="evidence" value="ECO:0007669"/>
    <property type="project" value="UniProtKB-KW"/>
</dbReference>
<organism evidence="2 3">
    <name type="scientific">Caulobacter phage Sansa</name>
    <dbReference type="NCBI Taxonomy" id="1675600"/>
    <lineage>
        <taxon>Viruses</taxon>
        <taxon>Duplodnaviria</taxon>
        <taxon>Heunggongvirae</taxon>
        <taxon>Uroviricota</taxon>
        <taxon>Caudoviricetes</taxon>
        <taxon>Sansavirus</taxon>
        <taxon>Sansavirus sansa</taxon>
        <taxon>Caulobacter virus Sansa</taxon>
    </lineage>
</organism>
<protein>
    <submittedName>
        <fullName evidence="2">Exonuclease</fullName>
    </submittedName>
</protein>
<dbReference type="CDD" id="cd06127">
    <property type="entry name" value="DEDDh"/>
    <property type="match status" value="1"/>
</dbReference>
<dbReference type="InterPro" id="IPR012337">
    <property type="entry name" value="RNaseH-like_sf"/>
</dbReference>
<dbReference type="SUPFAM" id="SSF53098">
    <property type="entry name" value="Ribonuclease H-like"/>
    <property type="match status" value="1"/>
</dbReference>
<keyword evidence="2" id="KW-0378">Hydrolase</keyword>
<dbReference type="SMART" id="SM00479">
    <property type="entry name" value="EXOIII"/>
    <property type="match status" value="1"/>
</dbReference>
<dbReference type="Proteomes" id="UP000225322">
    <property type="component" value="Segment"/>
</dbReference>
<keyword evidence="2" id="KW-0540">Nuclease</keyword>
<sequence>MRVFRVVDLETTDETPADGDIIEIGWCDLQLADDGDVFITPKRSALFSPPRGNKIEARAVHHITDAELSGKPVCDTHHIRDFLMIDGRPPNYLVAHHAQFEQQWLTPDICREIPWICTFKVARRTHPTLRKHNNSFLRYLFEADGFFDPLGEEGMPPHRAAPDAYVTAHILSALLQHATVAEMLQWTTEPPLLSVFNFGKHKGQKLAEVPYDYLSWIVFKSDLDDDTKWNCRQEMDRRGAGRR</sequence>